<name>A0A419DDB8_9BACT</name>
<protein>
    <submittedName>
        <fullName evidence="4">DegT/DnrJ/EryC1/StrS family aminotransferase</fullName>
    </submittedName>
</protein>
<dbReference type="CDD" id="cd00616">
    <property type="entry name" value="AHBA_syn"/>
    <property type="match status" value="1"/>
</dbReference>
<comment type="similarity">
    <text evidence="3">Belongs to the DegT/DnrJ/EryC1 family.</text>
</comment>
<dbReference type="InterPro" id="IPR015424">
    <property type="entry name" value="PyrdxlP-dep_Trfase"/>
</dbReference>
<proteinExistence type="inferred from homology"/>
<dbReference type="EMBL" id="QZJW01000029">
    <property type="protein sequence ID" value="RJO61119.1"/>
    <property type="molecule type" value="Genomic_DNA"/>
</dbReference>
<feature type="active site" description="Proton acceptor" evidence="1">
    <location>
        <position position="219"/>
    </location>
</feature>
<dbReference type="GO" id="GO:0030170">
    <property type="term" value="F:pyridoxal phosphate binding"/>
    <property type="evidence" value="ECO:0007669"/>
    <property type="project" value="TreeGrafter"/>
</dbReference>
<dbReference type="InterPro" id="IPR015421">
    <property type="entry name" value="PyrdxlP-dep_Trfase_major"/>
</dbReference>
<dbReference type="Gene3D" id="3.90.1150.10">
    <property type="entry name" value="Aspartate Aminotransferase, domain 1"/>
    <property type="match status" value="1"/>
</dbReference>
<keyword evidence="2 3" id="KW-0663">Pyridoxal phosphate</keyword>
<evidence type="ECO:0000256" key="3">
    <source>
        <dbReference type="RuleBase" id="RU004508"/>
    </source>
</evidence>
<keyword evidence="4" id="KW-0032">Aminotransferase</keyword>
<dbReference type="PANTHER" id="PTHR30244">
    <property type="entry name" value="TRANSAMINASE"/>
    <property type="match status" value="1"/>
</dbReference>
<dbReference type="InterPro" id="IPR000653">
    <property type="entry name" value="DegT/StrS_aminotransferase"/>
</dbReference>
<dbReference type="InterPro" id="IPR015422">
    <property type="entry name" value="PyrdxlP-dep_Trfase_small"/>
</dbReference>
<evidence type="ECO:0000256" key="2">
    <source>
        <dbReference type="PIRSR" id="PIRSR000390-2"/>
    </source>
</evidence>
<dbReference type="Proteomes" id="UP000285655">
    <property type="component" value="Unassembled WGS sequence"/>
</dbReference>
<dbReference type="GO" id="GO:0000271">
    <property type="term" value="P:polysaccharide biosynthetic process"/>
    <property type="evidence" value="ECO:0007669"/>
    <property type="project" value="TreeGrafter"/>
</dbReference>
<sequence length="451" mass="49260">MSTVIEKRAETSFDQAAIINKMRDLAILGGPITVKGMYFDRCRMAGIKEILQIAIYALLGKNTQAGSGGPVSKLEEGFCRLTNTEYALTMNSGTATLHSAYFAVGVKPGDEVIVPAYTFFASAAPVLQLGGIPVFCDIDERTLTADPDDVERRITPKTRAICVVHVWGNPAKMDRFAEIAKKHKIALIEDASHAHGATYKGKPIGSWGDIGCFSLQGEKPVSGGELGIAVTNNPRYYDRMLILGHYGRIESNQQSDSFQTDGLSLGLKYRPHLFGVLLAVGSLGRLHDLNKRRKRNYAIMADELKGCEALQVIDSYPEAERAGFTEFILRYNPEFAGGWNFAAFVKAAQAEGIPIEIDRYSAFGGVPGRLLAQTQLFSGLDYSQFGGCVSCIPQGSISTDDLDMFPASKKVAGRLLMLPAFTKVSEKFIRQCMKGLRKVASIASKNHDCRF</sequence>
<gene>
    <name evidence="4" type="ORF">C4544_03670</name>
</gene>
<reference evidence="4 5" key="1">
    <citation type="journal article" date="2017" name="ISME J.">
        <title>Energy and carbon metabolisms in a deep terrestrial subsurface fluid microbial community.</title>
        <authorList>
            <person name="Momper L."/>
            <person name="Jungbluth S.P."/>
            <person name="Lee M.D."/>
            <person name="Amend J.P."/>
        </authorList>
    </citation>
    <scope>NUCLEOTIDE SEQUENCE [LARGE SCALE GENOMIC DNA]</scope>
    <source>
        <strain evidence="4">SURF_29</strain>
    </source>
</reference>
<evidence type="ECO:0000256" key="1">
    <source>
        <dbReference type="PIRSR" id="PIRSR000390-1"/>
    </source>
</evidence>
<evidence type="ECO:0000313" key="5">
    <source>
        <dbReference type="Proteomes" id="UP000285655"/>
    </source>
</evidence>
<dbReference type="Gene3D" id="3.40.640.10">
    <property type="entry name" value="Type I PLP-dependent aspartate aminotransferase-like (Major domain)"/>
    <property type="match status" value="1"/>
</dbReference>
<dbReference type="Pfam" id="PF01041">
    <property type="entry name" value="DegT_DnrJ_EryC1"/>
    <property type="match status" value="1"/>
</dbReference>
<dbReference type="GO" id="GO:0008483">
    <property type="term" value="F:transaminase activity"/>
    <property type="evidence" value="ECO:0007669"/>
    <property type="project" value="UniProtKB-KW"/>
</dbReference>
<comment type="caution">
    <text evidence="4">The sequence shown here is derived from an EMBL/GenBank/DDBJ whole genome shotgun (WGS) entry which is preliminary data.</text>
</comment>
<keyword evidence="4" id="KW-0808">Transferase</keyword>
<dbReference type="PANTHER" id="PTHR30244:SF34">
    <property type="entry name" value="DTDP-4-AMINO-4,6-DIDEOXYGALACTOSE TRANSAMINASE"/>
    <property type="match status" value="1"/>
</dbReference>
<dbReference type="SUPFAM" id="SSF53383">
    <property type="entry name" value="PLP-dependent transferases"/>
    <property type="match status" value="1"/>
</dbReference>
<dbReference type="AlphaFoldDB" id="A0A419DDB8"/>
<organism evidence="4 5">
    <name type="scientific">candidate division WS5 bacterium</name>
    <dbReference type="NCBI Taxonomy" id="2093353"/>
    <lineage>
        <taxon>Bacteria</taxon>
        <taxon>candidate division WS5</taxon>
    </lineage>
</organism>
<evidence type="ECO:0000313" key="4">
    <source>
        <dbReference type="EMBL" id="RJO61119.1"/>
    </source>
</evidence>
<accession>A0A419DDB8</accession>
<feature type="modified residue" description="N6-(pyridoxal phosphate)lysine" evidence="2">
    <location>
        <position position="219"/>
    </location>
</feature>